<dbReference type="AlphaFoldDB" id="A0A0N1ERS7"/>
<keyword evidence="8 11" id="KW-0645">Protease</keyword>
<feature type="active site" description="Nucleophile" evidence="12">
    <location>
        <position position="108"/>
    </location>
</feature>
<evidence type="ECO:0000256" key="5">
    <source>
        <dbReference type="ARBA" id="ARBA00021843"/>
    </source>
</evidence>
<evidence type="ECO:0000256" key="1">
    <source>
        <dbReference type="ARBA" id="ARBA00001585"/>
    </source>
</evidence>
<dbReference type="OrthoDB" id="9796770at2"/>
<feature type="active site" description="Proton donor" evidence="12">
    <location>
        <position position="288"/>
    </location>
</feature>
<protein>
    <recommendedName>
        <fullName evidence="5 11">Proline iminopeptidase</fullName>
        <shortName evidence="11">PIP</shortName>
        <ecNumber evidence="4 11">3.4.11.5</ecNumber>
    </recommendedName>
    <alternativeName>
        <fullName evidence="10 11">Prolyl aminopeptidase</fullName>
    </alternativeName>
</protein>
<dbReference type="PIRSF" id="PIRSF006431">
    <property type="entry name" value="Pept_S33"/>
    <property type="match status" value="1"/>
</dbReference>
<dbReference type="GO" id="GO:0006508">
    <property type="term" value="P:proteolysis"/>
    <property type="evidence" value="ECO:0007669"/>
    <property type="project" value="UniProtKB-KW"/>
</dbReference>
<dbReference type="InterPro" id="IPR000073">
    <property type="entry name" value="AB_hydrolase_1"/>
</dbReference>
<dbReference type="InterPro" id="IPR029058">
    <property type="entry name" value="AB_hydrolase_fold"/>
</dbReference>
<evidence type="ECO:0000256" key="9">
    <source>
        <dbReference type="ARBA" id="ARBA00022801"/>
    </source>
</evidence>
<dbReference type="PANTHER" id="PTHR43722:SF1">
    <property type="entry name" value="PROLINE IMINOPEPTIDASE"/>
    <property type="match status" value="1"/>
</dbReference>
<evidence type="ECO:0000313" key="14">
    <source>
        <dbReference type="EMBL" id="KPH65266.1"/>
    </source>
</evidence>
<comment type="similarity">
    <text evidence="3 11">Belongs to the peptidase S33 family.</text>
</comment>
<reference evidence="14 15" key="1">
    <citation type="submission" date="2015-08" db="EMBL/GenBank/DDBJ databases">
        <title>Draft Genome Sequence of Pseudoalteromonas porphyrae UCD-SED14.</title>
        <authorList>
            <person name="Coil D.A."/>
            <person name="Jospin G."/>
            <person name="Lee R.D."/>
            <person name="Eisen J.A."/>
        </authorList>
    </citation>
    <scope>NUCLEOTIDE SEQUENCE [LARGE SCALE GENOMIC DNA]</scope>
    <source>
        <strain evidence="14 15">UCD-SED14</strain>
    </source>
</reference>
<sequence>MPLYPNITPYHDFHLSVGDGHQIHVQEYGNPNGLPVVICHGGPGVGLHADNCRFFDPTRYRIILYSQRGCGLSTPHHLIANETADLIKDLDYLRAYLGITKWLLSGASWGATVCLLYAIKHTEHVFGLILRGTFLAAHADLEWLYSSQGAGAQFYPELYVKFSHDLPDAMSILAFYEQQLASENQISASRFAKLWCQWEAVLSQGKQSLQWTLSCPQHGLNMARLMVHYFINHCFIDDNYIAQHGDCLSHLPIWFIHGRQDLVCRFSVAQRLASSLNSQLLILDGVGHGVDNQVYLAAARRAADLMYIKLTRNKCKD</sequence>
<keyword evidence="6 11" id="KW-0031">Aminopeptidase</keyword>
<proteinExistence type="inferred from homology"/>
<name>A0A0N1ERS7_9GAMM</name>
<dbReference type="PATRIC" id="fig|187330.3.peg.657"/>
<evidence type="ECO:0000256" key="2">
    <source>
        <dbReference type="ARBA" id="ARBA00004496"/>
    </source>
</evidence>
<organism evidence="14 15">
    <name type="scientific">Pseudoalteromonas porphyrae</name>
    <dbReference type="NCBI Taxonomy" id="187330"/>
    <lineage>
        <taxon>Bacteria</taxon>
        <taxon>Pseudomonadati</taxon>
        <taxon>Pseudomonadota</taxon>
        <taxon>Gammaproteobacteria</taxon>
        <taxon>Alteromonadales</taxon>
        <taxon>Pseudoalteromonadaceae</taxon>
        <taxon>Pseudoalteromonas</taxon>
    </lineage>
</organism>
<evidence type="ECO:0000256" key="10">
    <source>
        <dbReference type="ARBA" id="ARBA00029605"/>
    </source>
</evidence>
<dbReference type="EMBL" id="LHPH01000002">
    <property type="protein sequence ID" value="KPH65266.1"/>
    <property type="molecule type" value="Genomic_DNA"/>
</dbReference>
<dbReference type="STRING" id="187330.AMS58_20605"/>
<evidence type="ECO:0000313" key="15">
    <source>
        <dbReference type="Proteomes" id="UP000037848"/>
    </source>
</evidence>
<evidence type="ECO:0000256" key="3">
    <source>
        <dbReference type="ARBA" id="ARBA00010088"/>
    </source>
</evidence>
<dbReference type="Gene3D" id="3.40.50.1820">
    <property type="entry name" value="alpha/beta hydrolase"/>
    <property type="match status" value="1"/>
</dbReference>
<dbReference type="PRINTS" id="PR00793">
    <property type="entry name" value="PROAMNOPTASE"/>
</dbReference>
<comment type="subcellular location">
    <subcellularLocation>
        <location evidence="2 11">Cytoplasm</location>
    </subcellularLocation>
</comment>
<accession>A0A0N1ERS7</accession>
<comment type="catalytic activity">
    <reaction evidence="1 11">
        <text>Release of N-terminal proline from a peptide.</text>
        <dbReference type="EC" id="3.4.11.5"/>
    </reaction>
</comment>
<keyword evidence="7 11" id="KW-0963">Cytoplasm</keyword>
<dbReference type="Pfam" id="PF00561">
    <property type="entry name" value="Abhydrolase_1"/>
    <property type="match status" value="1"/>
</dbReference>
<keyword evidence="15" id="KW-1185">Reference proteome</keyword>
<dbReference type="EC" id="3.4.11.5" evidence="4 11"/>
<dbReference type="Proteomes" id="UP000037848">
    <property type="component" value="Unassembled WGS sequence"/>
</dbReference>
<dbReference type="InterPro" id="IPR002410">
    <property type="entry name" value="Peptidase_S33"/>
</dbReference>
<dbReference type="GO" id="GO:0005737">
    <property type="term" value="C:cytoplasm"/>
    <property type="evidence" value="ECO:0007669"/>
    <property type="project" value="UniProtKB-SubCell"/>
</dbReference>
<gene>
    <name evidence="14" type="ORF">ADS77_03085</name>
</gene>
<dbReference type="GO" id="GO:0004177">
    <property type="term" value="F:aminopeptidase activity"/>
    <property type="evidence" value="ECO:0007669"/>
    <property type="project" value="UniProtKB-UniRule"/>
</dbReference>
<evidence type="ECO:0000256" key="11">
    <source>
        <dbReference type="PIRNR" id="PIRNR006431"/>
    </source>
</evidence>
<feature type="active site" evidence="12">
    <location>
        <position position="261"/>
    </location>
</feature>
<dbReference type="InterPro" id="IPR005944">
    <property type="entry name" value="Pro_iminopeptidase"/>
</dbReference>
<evidence type="ECO:0000256" key="6">
    <source>
        <dbReference type="ARBA" id="ARBA00022438"/>
    </source>
</evidence>
<evidence type="ECO:0000256" key="12">
    <source>
        <dbReference type="PIRSR" id="PIRSR006431-1"/>
    </source>
</evidence>
<dbReference type="RefSeq" id="WP_054452903.1">
    <property type="nucleotide sequence ID" value="NZ_LHPH01000002.1"/>
</dbReference>
<dbReference type="SUPFAM" id="SSF53474">
    <property type="entry name" value="alpha/beta-Hydrolases"/>
    <property type="match status" value="1"/>
</dbReference>
<keyword evidence="9 11" id="KW-0378">Hydrolase</keyword>
<comment type="caution">
    <text evidence="14">The sequence shown here is derived from an EMBL/GenBank/DDBJ whole genome shotgun (WGS) entry which is preliminary data.</text>
</comment>
<evidence type="ECO:0000256" key="8">
    <source>
        <dbReference type="ARBA" id="ARBA00022670"/>
    </source>
</evidence>
<dbReference type="PANTHER" id="PTHR43722">
    <property type="entry name" value="PROLINE IMINOPEPTIDASE"/>
    <property type="match status" value="1"/>
</dbReference>
<evidence type="ECO:0000256" key="7">
    <source>
        <dbReference type="ARBA" id="ARBA00022490"/>
    </source>
</evidence>
<evidence type="ECO:0000256" key="4">
    <source>
        <dbReference type="ARBA" id="ARBA00012568"/>
    </source>
</evidence>
<evidence type="ECO:0000259" key="13">
    <source>
        <dbReference type="Pfam" id="PF00561"/>
    </source>
</evidence>
<feature type="domain" description="AB hydrolase-1" evidence="13">
    <location>
        <begin position="35"/>
        <end position="288"/>
    </location>
</feature>